<dbReference type="KEGG" id="psuu:Psuf_003870"/>
<gene>
    <name evidence="1" type="ORF">Psuf_003870</name>
</gene>
<accession>A0A6F8YAB7</accession>
<reference evidence="1 2" key="2">
    <citation type="submission" date="2020-03" db="EMBL/GenBank/DDBJ databases">
        <authorList>
            <person name="Ichikawa N."/>
            <person name="Kimura A."/>
            <person name="Kitahashi Y."/>
            <person name="Uohara A."/>
        </authorList>
    </citation>
    <scope>NUCLEOTIDE SEQUENCE [LARGE SCALE GENOMIC DNA]</scope>
    <source>
        <strain evidence="1 2">NBRC 105367</strain>
    </source>
</reference>
<dbReference type="Proteomes" id="UP000503011">
    <property type="component" value="Chromosome"/>
</dbReference>
<sequence>MVHRAGRGGRRGGGPVRLARPFTASDLAGLIGLSFLGGEAIILLGEEQWGRRVRGSLRSVGQLIRRFEEPS</sequence>
<protein>
    <submittedName>
        <fullName evidence="1">Uncharacterized protein</fullName>
    </submittedName>
</protein>
<dbReference type="EMBL" id="AP022871">
    <property type="protein sequence ID" value="BCB83074.1"/>
    <property type="molecule type" value="Genomic_DNA"/>
</dbReference>
<proteinExistence type="predicted"/>
<organism evidence="1 2">
    <name type="scientific">Phytohabitans suffuscus</name>
    <dbReference type="NCBI Taxonomy" id="624315"/>
    <lineage>
        <taxon>Bacteria</taxon>
        <taxon>Bacillati</taxon>
        <taxon>Actinomycetota</taxon>
        <taxon>Actinomycetes</taxon>
        <taxon>Micromonosporales</taxon>
        <taxon>Micromonosporaceae</taxon>
    </lineage>
</organism>
<evidence type="ECO:0000313" key="1">
    <source>
        <dbReference type="EMBL" id="BCB83074.1"/>
    </source>
</evidence>
<dbReference type="AlphaFoldDB" id="A0A6F8YAB7"/>
<reference evidence="1 2" key="1">
    <citation type="submission" date="2020-03" db="EMBL/GenBank/DDBJ databases">
        <title>Whole genome shotgun sequence of Phytohabitans suffuscus NBRC 105367.</title>
        <authorList>
            <person name="Komaki H."/>
            <person name="Tamura T."/>
        </authorList>
    </citation>
    <scope>NUCLEOTIDE SEQUENCE [LARGE SCALE GENOMIC DNA]</scope>
    <source>
        <strain evidence="1 2">NBRC 105367</strain>
    </source>
</reference>
<name>A0A6F8YAB7_9ACTN</name>
<evidence type="ECO:0000313" key="2">
    <source>
        <dbReference type="Proteomes" id="UP000503011"/>
    </source>
</evidence>
<keyword evidence="2" id="KW-1185">Reference proteome</keyword>